<dbReference type="EMBL" id="KQ483716">
    <property type="protein sequence ID" value="KYP42458.1"/>
    <property type="molecule type" value="Genomic_DNA"/>
</dbReference>
<evidence type="ECO:0000259" key="3">
    <source>
        <dbReference type="Pfam" id="PF13359"/>
    </source>
</evidence>
<evidence type="ECO:0000313" key="4">
    <source>
        <dbReference type="EMBL" id="KYP42458.1"/>
    </source>
</evidence>
<comment type="cofactor">
    <cofactor evidence="1">
        <name>a divalent metal cation</name>
        <dbReference type="ChEBI" id="CHEBI:60240"/>
    </cofactor>
</comment>
<protein>
    <recommendedName>
        <fullName evidence="3">DDE Tnp4 domain-containing protein</fullName>
    </recommendedName>
</protein>
<dbReference type="Gramene" id="C.cajan_32862.t">
    <property type="protein sequence ID" value="C.cajan_32862.t"/>
    <property type="gene ID" value="C.cajan_32862"/>
</dbReference>
<dbReference type="Proteomes" id="UP000075243">
    <property type="component" value="Unassembled WGS sequence"/>
</dbReference>
<feature type="domain" description="DDE Tnp4" evidence="3">
    <location>
        <begin position="6"/>
        <end position="123"/>
    </location>
</feature>
<evidence type="ECO:0000256" key="1">
    <source>
        <dbReference type="ARBA" id="ARBA00001968"/>
    </source>
</evidence>
<dbReference type="Pfam" id="PF13359">
    <property type="entry name" value="DDE_Tnp_4"/>
    <property type="match status" value="1"/>
</dbReference>
<dbReference type="STRING" id="3821.A0A151RIV5"/>
<keyword evidence="5" id="KW-1185">Reference proteome</keyword>
<sequence length="175" mass="20231">MYVLSEWEGLAYDSKLLSDVLTRRNGLKESQGKYFLADCGFSNIRQILAPFQGVQYHLQDVAGHGNDHQNKNEVFNLCYASLKNLIRRIFGIFKSCFIIFKSVSLFLVKTQAKFVLICVLLHNFFHKECRSDEFLIESMDESSSSVLPVMKTIILNILFRLKNMKENMSIYGRLV</sequence>
<accession>A0A151RIV5</accession>
<evidence type="ECO:0000256" key="2">
    <source>
        <dbReference type="ARBA" id="ARBA00022723"/>
    </source>
</evidence>
<evidence type="ECO:0000313" key="5">
    <source>
        <dbReference type="Proteomes" id="UP000075243"/>
    </source>
</evidence>
<keyword evidence="2" id="KW-0479">Metal-binding</keyword>
<name>A0A151RIV5_CAJCA</name>
<dbReference type="AlphaFoldDB" id="A0A151RIV5"/>
<dbReference type="InterPro" id="IPR027806">
    <property type="entry name" value="HARBI1_dom"/>
</dbReference>
<proteinExistence type="predicted"/>
<dbReference type="GO" id="GO:0046872">
    <property type="term" value="F:metal ion binding"/>
    <property type="evidence" value="ECO:0007669"/>
    <property type="project" value="UniProtKB-KW"/>
</dbReference>
<organism evidence="4 5">
    <name type="scientific">Cajanus cajan</name>
    <name type="common">Pigeon pea</name>
    <name type="synonym">Cajanus indicus</name>
    <dbReference type="NCBI Taxonomy" id="3821"/>
    <lineage>
        <taxon>Eukaryota</taxon>
        <taxon>Viridiplantae</taxon>
        <taxon>Streptophyta</taxon>
        <taxon>Embryophyta</taxon>
        <taxon>Tracheophyta</taxon>
        <taxon>Spermatophyta</taxon>
        <taxon>Magnoliopsida</taxon>
        <taxon>eudicotyledons</taxon>
        <taxon>Gunneridae</taxon>
        <taxon>Pentapetalae</taxon>
        <taxon>rosids</taxon>
        <taxon>fabids</taxon>
        <taxon>Fabales</taxon>
        <taxon>Fabaceae</taxon>
        <taxon>Papilionoideae</taxon>
        <taxon>50 kb inversion clade</taxon>
        <taxon>NPAAA clade</taxon>
        <taxon>indigoferoid/millettioid clade</taxon>
        <taxon>Phaseoleae</taxon>
        <taxon>Cajanus</taxon>
    </lineage>
</organism>
<gene>
    <name evidence="4" type="ORF">KK1_036148</name>
</gene>
<reference evidence="4" key="1">
    <citation type="journal article" date="2012" name="Nat. Biotechnol.">
        <title>Draft genome sequence of pigeonpea (Cajanus cajan), an orphan legume crop of resource-poor farmers.</title>
        <authorList>
            <person name="Varshney R.K."/>
            <person name="Chen W."/>
            <person name="Li Y."/>
            <person name="Bharti A.K."/>
            <person name="Saxena R.K."/>
            <person name="Schlueter J.A."/>
            <person name="Donoghue M.T."/>
            <person name="Azam S."/>
            <person name="Fan G."/>
            <person name="Whaley A.M."/>
            <person name="Farmer A.D."/>
            <person name="Sheridan J."/>
            <person name="Iwata A."/>
            <person name="Tuteja R."/>
            <person name="Penmetsa R.V."/>
            <person name="Wu W."/>
            <person name="Upadhyaya H.D."/>
            <person name="Yang S.P."/>
            <person name="Shah T."/>
            <person name="Saxena K.B."/>
            <person name="Michael T."/>
            <person name="McCombie W.R."/>
            <person name="Yang B."/>
            <person name="Zhang G."/>
            <person name="Yang H."/>
            <person name="Wang J."/>
            <person name="Spillane C."/>
            <person name="Cook D.R."/>
            <person name="May G.D."/>
            <person name="Xu X."/>
            <person name="Jackson S.A."/>
        </authorList>
    </citation>
    <scope>NUCLEOTIDE SEQUENCE [LARGE SCALE GENOMIC DNA]</scope>
</reference>